<name>A0ABY6MYD9_9ALTE</name>
<keyword evidence="4" id="KW-1185">Reference proteome</keyword>
<dbReference type="Proteomes" id="UP001163739">
    <property type="component" value="Chromosome"/>
</dbReference>
<evidence type="ECO:0000256" key="2">
    <source>
        <dbReference type="SAM" id="SignalP"/>
    </source>
</evidence>
<evidence type="ECO:0008006" key="5">
    <source>
        <dbReference type="Google" id="ProtNLM"/>
    </source>
</evidence>
<keyword evidence="2" id="KW-0732">Signal</keyword>
<organism evidence="3 4">
    <name type="scientific">Alkalimarinus alittae</name>
    <dbReference type="NCBI Taxonomy" id="2961619"/>
    <lineage>
        <taxon>Bacteria</taxon>
        <taxon>Pseudomonadati</taxon>
        <taxon>Pseudomonadota</taxon>
        <taxon>Gammaproteobacteria</taxon>
        <taxon>Alteromonadales</taxon>
        <taxon>Alteromonadaceae</taxon>
        <taxon>Alkalimarinus</taxon>
    </lineage>
</organism>
<proteinExistence type="predicted"/>
<sequence>MNKLTTAPLEVLTEGFKALCLLALLNCLPASAKMNFPADKLHWDDAPNWEYAKGTVSKAYIQHSDWHAVTLQPNASVTYRIPRNAFTRLVSDTAQAPDSITLLRGDGNGLFSPLNHVSKIDNSLLLMPENNYWQLLIHNTNDKSTTLSVMTSRVTGQKNVPLARELIAPNNSQTGWLTTPHLSQRDKYAYTNGESSITYSVEGPLFVEVESLLLETGIDEALPSYLINTQLDGKPWQQWQHEAARYPFIRRSNELPATDQNDNIEFKTSTYTEKYYLQIPEGEHTLSFTSFRPMALRMFKDSPWGLSSNEDFLYPKLKEHQQRQIDYQQGLNRLTDALLSHSSAESDQLLGRWKDQQTFLKSIQERSVNRLQFYRPLTASTVSTAPLNVFNLKPVVAKYTSIQEHPALLNNEANNDDSTSTFTELRANQHASFSLPPLSGPTTLRVRLAGLNNQSTTFLLTNQKGETSTIVYHPEFKTTLLDSATQDLKEDEVAAAEAFIPLTSTTTTLNIKSLSDTTSMLQLAYLTTSTPSLSAEELPQVLTQLSEGHSADMIAFLRGRYHEPKGAPSERINDRLLQLSLSKLAHRIQVRSKQFEQTTPTLDPSLLNNVPVPVRWQETVQVLVKQQSWANAIELVSPLAMHKDLTIRLPAANILSVLLLKSGEFYLHEQWLLKILKSPAYEDIASDAEQALVSRYKQQGRMGALEKLSAYRFNETAEIRYLMLMGESLSNESNLPLKQTIDTTYNVLALKQNTVAPSQRLPIPPPQPQPNSTAHSHLWQSLQSDTFSSASAVLLYGHALDTYSYRLVASPTQPLVFTVKGPARLTVSYRSLLHQKDQKSQNSWITLRDNQQTRYIPTFSSAQSNEVSLIGSDKKVGVEQRFEYEVGEGTHQIELHPEQGDIAIGLSTRSSDAKRINQVAVNDTKNPLSLTNQDINTSLDVNSHDELTASTSIARALLRLIWTIEHPQQSQTNQSDGLSLNDNLSLVAQGNHLIQQQAKSPLLNRLNQRLNKYTTWRLEQQLVDSAGKRYIQFEHAPVSNPKTQIRRSLSGQQDTSSQWLSAFNDSNVSINSTRPIDLKLELKQLLPFNAYTADGATVQIWLNQQLYQNVYLTPNNQFKTLTLNLKAGSHQLRMAMLNATSDQQVVFRALRKTTNDQWALIENPVKQAYSVSLEDSPVKVFAAASQWLRIDDVENDQVSSSYHFQQESGIITLLPKTGKTERLIRVYTLQSKPNSIELPASTLPIHLPPAPPIPYTPIAREWALEDSLELGEENEGTWGGYLKYTNQASIDETDSDEDDNNASLNAFQVGHLYRKKLNDDRYWTTPSGDWRSDAYWKSDTFLRHTNDSGNTLGTEQRYMLADSLTDWRLSLKAKAQYFQASNGVSDDVLNIYTDAEYRHDWQFNRQHSLYASLTGFVRFLDNDSPNGPDFIDPLVYSDYKRDHLYGWRMAGLWRYRLWQDSRLNIGAKVVSNEKLDTLDQMSVQAGYQQYYKGLTAALAFRHIERFSDEDRQKSSQQNEVKGSLRFHQWNSAGNEWYGALNLTHNITDKDNALALTIGFNHSDGRGVTDYLPTVLPMRGLYQQQSTHQQQMNTLSDQPSL</sequence>
<feature type="region of interest" description="Disordered" evidence="1">
    <location>
        <begin position="757"/>
        <end position="778"/>
    </location>
</feature>
<protein>
    <recommendedName>
        <fullName evidence="5">Vitellogenin</fullName>
    </recommendedName>
</protein>
<dbReference type="EMBL" id="CP100390">
    <property type="protein sequence ID" value="UZE94850.1"/>
    <property type="molecule type" value="Genomic_DNA"/>
</dbReference>
<accession>A0ABY6MYD9</accession>
<evidence type="ECO:0000256" key="1">
    <source>
        <dbReference type="SAM" id="MobiDB-lite"/>
    </source>
</evidence>
<feature type="chain" id="PRO_5045189749" description="Vitellogenin" evidence="2">
    <location>
        <begin position="33"/>
        <end position="1600"/>
    </location>
</feature>
<evidence type="ECO:0000313" key="3">
    <source>
        <dbReference type="EMBL" id="UZE94850.1"/>
    </source>
</evidence>
<gene>
    <name evidence="3" type="ORF">NKI27_12255</name>
</gene>
<reference evidence="3" key="1">
    <citation type="submission" date="2022-06" db="EMBL/GenBank/DDBJ databases">
        <title>Alkalimarinus sp. nov., isolated from gut of a Alitta virens.</title>
        <authorList>
            <person name="Yang A.I."/>
            <person name="Shin N.-R."/>
        </authorList>
    </citation>
    <scope>NUCLEOTIDE SEQUENCE</scope>
    <source>
        <strain evidence="3">A2M4</strain>
    </source>
</reference>
<evidence type="ECO:0000313" key="4">
    <source>
        <dbReference type="Proteomes" id="UP001163739"/>
    </source>
</evidence>
<dbReference type="RefSeq" id="WP_265046342.1">
    <property type="nucleotide sequence ID" value="NZ_CP100390.1"/>
</dbReference>
<feature type="signal peptide" evidence="2">
    <location>
        <begin position="1"/>
        <end position="32"/>
    </location>
</feature>